<organism evidence="1 2">
    <name type="scientific">Holdemanella biformis</name>
    <dbReference type="NCBI Taxonomy" id="1735"/>
    <lineage>
        <taxon>Bacteria</taxon>
        <taxon>Bacillati</taxon>
        <taxon>Bacillota</taxon>
        <taxon>Erysipelotrichia</taxon>
        <taxon>Erysipelotrichales</taxon>
        <taxon>Erysipelotrichaceae</taxon>
        <taxon>Holdemanella</taxon>
    </lineage>
</organism>
<evidence type="ECO:0000313" key="1">
    <source>
        <dbReference type="EMBL" id="RHB08312.1"/>
    </source>
</evidence>
<dbReference type="EMBL" id="QSGD01000009">
    <property type="protein sequence ID" value="RHB08312.1"/>
    <property type="molecule type" value="Genomic_DNA"/>
</dbReference>
<sequence>MLVFSNNSLLFIYYLLSLPSISKLFENDCDIWHNKAMKRVYDLKNVEKYVNRYHIHDYFNSSYPFYLMEYEKDEMMIHPLKDTKEIQFVVEGEVSIYFIDSNGKQLFVSQTNELCVLGDVEFVRHEKPVYFAQANTKVITIALSIEENQLRLNQDLKFLHFLLNSLVDKLHNKSTNEIMNQSVEEKVMNYMELHPTLDNVSVACRNLHCSRRQLQRVLKKLCEDKRIVRLEKGKYVLQ</sequence>
<dbReference type="Proteomes" id="UP000285288">
    <property type="component" value="Unassembled WGS sequence"/>
</dbReference>
<accession>A0A413UDW8</accession>
<evidence type="ECO:0000313" key="2">
    <source>
        <dbReference type="Proteomes" id="UP000285288"/>
    </source>
</evidence>
<dbReference type="AlphaFoldDB" id="A0A413UDW8"/>
<dbReference type="InterPro" id="IPR014710">
    <property type="entry name" value="RmlC-like_jellyroll"/>
</dbReference>
<dbReference type="SUPFAM" id="SSF51206">
    <property type="entry name" value="cAMP-binding domain-like"/>
    <property type="match status" value="1"/>
</dbReference>
<dbReference type="Gene3D" id="2.60.120.10">
    <property type="entry name" value="Jelly Rolls"/>
    <property type="match status" value="1"/>
</dbReference>
<comment type="caution">
    <text evidence="1">The sequence shown here is derived from an EMBL/GenBank/DDBJ whole genome shotgun (WGS) entry which is preliminary data.</text>
</comment>
<dbReference type="InterPro" id="IPR018490">
    <property type="entry name" value="cNMP-bd_dom_sf"/>
</dbReference>
<reference evidence="1 2" key="1">
    <citation type="submission" date="2018-08" db="EMBL/GenBank/DDBJ databases">
        <title>A genome reference for cultivated species of the human gut microbiota.</title>
        <authorList>
            <person name="Zou Y."/>
            <person name="Xue W."/>
            <person name="Luo G."/>
        </authorList>
    </citation>
    <scope>NUCLEOTIDE SEQUENCE [LARGE SCALE GENOMIC DNA]</scope>
    <source>
        <strain evidence="1 2">AM42-13AC</strain>
    </source>
</reference>
<protein>
    <submittedName>
        <fullName evidence="1">Uncharacterized protein</fullName>
    </submittedName>
</protein>
<name>A0A413UDW8_9FIRM</name>
<gene>
    <name evidence="1" type="ORF">DW907_04025</name>
</gene>
<proteinExistence type="predicted"/>